<dbReference type="RefSeq" id="WP_132795551.1">
    <property type="nucleotide sequence ID" value="NZ_SLXM01000009.1"/>
</dbReference>
<dbReference type="EMBL" id="SLXM01000009">
    <property type="protein sequence ID" value="TCP23293.1"/>
    <property type="molecule type" value="Genomic_DNA"/>
</dbReference>
<evidence type="ECO:0000313" key="1">
    <source>
        <dbReference type="EMBL" id="TCP23293.1"/>
    </source>
</evidence>
<dbReference type="OrthoDB" id="1163458at2"/>
<dbReference type="InterPro" id="IPR036513">
    <property type="entry name" value="STAS_dom_sf"/>
</dbReference>
<proteinExistence type="predicted"/>
<protein>
    <recommendedName>
        <fullName evidence="3">STAS domain-containing protein</fullName>
    </recommendedName>
</protein>
<gene>
    <name evidence="1" type="ORF">EV195_10917</name>
</gene>
<dbReference type="Proteomes" id="UP000294564">
    <property type="component" value="Unassembled WGS sequence"/>
</dbReference>
<dbReference type="AlphaFoldDB" id="A0A4R2NNG1"/>
<evidence type="ECO:0008006" key="3">
    <source>
        <dbReference type="Google" id="ProtNLM"/>
    </source>
</evidence>
<organism evidence="1 2">
    <name type="scientific">Tenacibaculum skagerrakense</name>
    <dbReference type="NCBI Taxonomy" id="186571"/>
    <lineage>
        <taxon>Bacteria</taxon>
        <taxon>Pseudomonadati</taxon>
        <taxon>Bacteroidota</taxon>
        <taxon>Flavobacteriia</taxon>
        <taxon>Flavobacteriales</taxon>
        <taxon>Flavobacteriaceae</taxon>
        <taxon>Tenacibaculum</taxon>
    </lineage>
</organism>
<comment type="caution">
    <text evidence="1">The sequence shown here is derived from an EMBL/GenBank/DDBJ whole genome shotgun (WGS) entry which is preliminary data.</text>
</comment>
<accession>A0A4R2NNG1</accession>
<sequence>MALQVTLKKGTLHFEGRINCTTAIMFITHVEYYAEKFKNIVINIDEVSEIDNDGMEAIKKLWLNALKSSMSFSIRGYGCKDIYEHFETNLVA</sequence>
<dbReference type="SUPFAM" id="SSF52091">
    <property type="entry name" value="SpoIIaa-like"/>
    <property type="match status" value="1"/>
</dbReference>
<name>A0A4R2NNG1_9FLAO</name>
<reference evidence="1 2" key="1">
    <citation type="submission" date="2019-03" db="EMBL/GenBank/DDBJ databases">
        <title>Genomic Encyclopedia of Type Strains, Phase IV (KMG-IV): sequencing the most valuable type-strain genomes for metagenomic binning, comparative biology and taxonomic classification.</title>
        <authorList>
            <person name="Goeker M."/>
        </authorList>
    </citation>
    <scope>NUCLEOTIDE SEQUENCE [LARGE SCALE GENOMIC DNA]</scope>
    <source>
        <strain evidence="1 2">DSM 14836</strain>
    </source>
</reference>
<keyword evidence="2" id="KW-1185">Reference proteome</keyword>
<evidence type="ECO:0000313" key="2">
    <source>
        <dbReference type="Proteomes" id="UP000294564"/>
    </source>
</evidence>